<protein>
    <recommendedName>
        <fullName evidence="3">Asparaginase</fullName>
    </recommendedName>
</protein>
<dbReference type="RefSeq" id="WP_088915800.1">
    <property type="nucleotide sequence ID" value="NZ_CP018632.1"/>
</dbReference>
<dbReference type="Pfam" id="PF06089">
    <property type="entry name" value="Asparaginase_II"/>
    <property type="match status" value="1"/>
</dbReference>
<dbReference type="EMBL" id="CP018632">
    <property type="protein sequence ID" value="ASJ70242.1"/>
    <property type="molecule type" value="Genomic_DNA"/>
</dbReference>
<dbReference type="PANTHER" id="PTHR42110:SF1">
    <property type="entry name" value="L-ASPARAGINASE, PUTATIVE (AFU_ORTHOLOGUE AFUA_3G11890)-RELATED"/>
    <property type="match status" value="1"/>
</dbReference>
<dbReference type="Proteomes" id="UP000250079">
    <property type="component" value="Chromosome"/>
</dbReference>
<dbReference type="KEGG" id="gai:IMCC3135_00580"/>
<sequence length="337" mass="36922">MNPVLVNRWRGNAIESRHRGSVAVVEATGRVIAALGDVQRAVFPRSAIKFLQAIPFVESGAVDTYDLDDRHIALSCASHNGEPIHAGLAQDWLERIKCDHDDLECGAELPMHQATQFELMSEGRGPQRIHHNCSGKHLGFLSTCKQLGEQTDNYRLYNHAAQQRWFEVLESVSNTRVAQLPWGYDGCAIPTLAIPLQRIALAMARFGDVSRFEGPRREAVERIHAAITSNPYLVAGKERLCTALMERLAPHIMIKVGADGVYTAVIPEHGLGIALKIDDGNDAAARVAIGAVLQRLGLLSGEDIKALNEYLRPSVANSRGETVGRIEPSSDWESLTA</sequence>
<proteinExistence type="predicted"/>
<dbReference type="AlphaFoldDB" id="A0A2Z2NG61"/>
<organism evidence="1 2">
    <name type="scientific">Granulosicoccus antarcticus IMCC3135</name>
    <dbReference type="NCBI Taxonomy" id="1192854"/>
    <lineage>
        <taxon>Bacteria</taxon>
        <taxon>Pseudomonadati</taxon>
        <taxon>Pseudomonadota</taxon>
        <taxon>Gammaproteobacteria</taxon>
        <taxon>Chromatiales</taxon>
        <taxon>Granulosicoccaceae</taxon>
        <taxon>Granulosicoccus</taxon>
    </lineage>
</organism>
<accession>A0A2Z2NG61</accession>
<evidence type="ECO:0008006" key="3">
    <source>
        <dbReference type="Google" id="ProtNLM"/>
    </source>
</evidence>
<dbReference type="InterPro" id="IPR010349">
    <property type="entry name" value="Asparaginase_II"/>
</dbReference>
<evidence type="ECO:0000313" key="2">
    <source>
        <dbReference type="Proteomes" id="UP000250079"/>
    </source>
</evidence>
<name>A0A2Z2NG61_9GAMM</name>
<dbReference type="OrthoDB" id="9780674at2"/>
<gene>
    <name evidence="1" type="ORF">IMCC3135_00580</name>
</gene>
<reference evidence="1 2" key="1">
    <citation type="submission" date="2016-12" db="EMBL/GenBank/DDBJ databases">
        <authorList>
            <person name="Song W.-J."/>
            <person name="Kurnit D.M."/>
        </authorList>
    </citation>
    <scope>NUCLEOTIDE SEQUENCE [LARGE SCALE GENOMIC DNA]</scope>
    <source>
        <strain evidence="1 2">IMCC3135</strain>
    </source>
</reference>
<dbReference type="PANTHER" id="PTHR42110">
    <property type="entry name" value="L-ASPARAGINASE, PUTATIVE (AFU_ORTHOLOGUE AFUA_3G11890)-RELATED"/>
    <property type="match status" value="1"/>
</dbReference>
<evidence type="ECO:0000313" key="1">
    <source>
        <dbReference type="EMBL" id="ASJ70242.1"/>
    </source>
</evidence>
<keyword evidence="2" id="KW-1185">Reference proteome</keyword>